<proteinExistence type="predicted"/>
<reference evidence="2" key="1">
    <citation type="journal article" date="2021" name="Nat. Commun.">
        <title>Genetic determinants of endophytism in the Arabidopsis root mycobiome.</title>
        <authorList>
            <person name="Mesny F."/>
            <person name="Miyauchi S."/>
            <person name="Thiergart T."/>
            <person name="Pickel B."/>
            <person name="Atanasova L."/>
            <person name="Karlsson M."/>
            <person name="Huettel B."/>
            <person name="Barry K.W."/>
            <person name="Haridas S."/>
            <person name="Chen C."/>
            <person name="Bauer D."/>
            <person name="Andreopoulos W."/>
            <person name="Pangilinan J."/>
            <person name="LaButti K."/>
            <person name="Riley R."/>
            <person name="Lipzen A."/>
            <person name="Clum A."/>
            <person name="Drula E."/>
            <person name="Henrissat B."/>
            <person name="Kohler A."/>
            <person name="Grigoriev I.V."/>
            <person name="Martin F.M."/>
            <person name="Hacquard S."/>
        </authorList>
    </citation>
    <scope>NUCLEOTIDE SEQUENCE</scope>
    <source>
        <strain evidence="2">MPI-CAGE-AT-0147</strain>
    </source>
</reference>
<feature type="signal peptide" evidence="1">
    <location>
        <begin position="1"/>
        <end position="19"/>
    </location>
</feature>
<evidence type="ECO:0008006" key="4">
    <source>
        <dbReference type="Google" id="ProtNLM"/>
    </source>
</evidence>
<dbReference type="AlphaFoldDB" id="A0A9P9CXF7"/>
<dbReference type="Proteomes" id="UP000738349">
    <property type="component" value="Unassembled WGS sequence"/>
</dbReference>
<dbReference type="EMBL" id="JAGMUV010000071">
    <property type="protein sequence ID" value="KAH7108611.1"/>
    <property type="molecule type" value="Genomic_DNA"/>
</dbReference>
<evidence type="ECO:0000313" key="2">
    <source>
        <dbReference type="EMBL" id="KAH7108611.1"/>
    </source>
</evidence>
<keyword evidence="1" id="KW-0732">Signal</keyword>
<sequence>MRKLFLSRMGLTTCISCLAAPIRMLHGAGRCCQQLYVGAHSDSCCGGWLVSSVSNSGRGPYSHPTPGVRDYMNPSHY</sequence>
<gene>
    <name evidence="2" type="ORF">EDB81DRAFT_482894</name>
</gene>
<feature type="chain" id="PRO_5040141499" description="Secreted protein" evidence="1">
    <location>
        <begin position="20"/>
        <end position="77"/>
    </location>
</feature>
<keyword evidence="3" id="KW-1185">Reference proteome</keyword>
<evidence type="ECO:0000256" key="1">
    <source>
        <dbReference type="SAM" id="SignalP"/>
    </source>
</evidence>
<name>A0A9P9CXF7_9HYPO</name>
<evidence type="ECO:0000313" key="3">
    <source>
        <dbReference type="Proteomes" id="UP000738349"/>
    </source>
</evidence>
<comment type="caution">
    <text evidence="2">The sequence shown here is derived from an EMBL/GenBank/DDBJ whole genome shotgun (WGS) entry which is preliminary data.</text>
</comment>
<accession>A0A9P9CXF7</accession>
<organism evidence="2 3">
    <name type="scientific">Dactylonectria macrodidyma</name>
    <dbReference type="NCBI Taxonomy" id="307937"/>
    <lineage>
        <taxon>Eukaryota</taxon>
        <taxon>Fungi</taxon>
        <taxon>Dikarya</taxon>
        <taxon>Ascomycota</taxon>
        <taxon>Pezizomycotina</taxon>
        <taxon>Sordariomycetes</taxon>
        <taxon>Hypocreomycetidae</taxon>
        <taxon>Hypocreales</taxon>
        <taxon>Nectriaceae</taxon>
        <taxon>Dactylonectria</taxon>
    </lineage>
</organism>
<protein>
    <recommendedName>
        <fullName evidence="4">Secreted protein</fullName>
    </recommendedName>
</protein>